<dbReference type="RefSeq" id="XP_014148783.1">
    <property type="nucleotide sequence ID" value="XM_014293308.1"/>
</dbReference>
<dbReference type="UniPathway" id="UPA00109">
    <property type="reaction ID" value="UER00183"/>
</dbReference>
<keyword evidence="8" id="KW-0862">Zinc</keyword>
<evidence type="ECO:0000256" key="10">
    <source>
        <dbReference type="ARBA" id="ARBA00023239"/>
    </source>
</evidence>
<comment type="pathway">
    <text evidence="4">Carbohydrate degradation; glycolysis; D-glyceraldehyde 3-phosphate and glycerone phosphate from D-glucose: step 4/4.</text>
</comment>
<dbReference type="EC" id="4.1.2.13" evidence="6"/>
<evidence type="ECO:0000256" key="3">
    <source>
        <dbReference type="ARBA" id="ARBA00002181"/>
    </source>
</evidence>
<dbReference type="EMBL" id="KQ244012">
    <property type="protein sequence ID" value="KNC74881.1"/>
    <property type="molecule type" value="Genomic_DNA"/>
</dbReference>
<dbReference type="FunFam" id="3.20.20.70:FF:000013">
    <property type="entry name" value="Class II fructose-bisphosphate aldolase"/>
    <property type="match status" value="1"/>
</dbReference>
<dbReference type="InterPro" id="IPR000771">
    <property type="entry name" value="FBA_II"/>
</dbReference>
<proteinExistence type="inferred from homology"/>
<evidence type="ECO:0000256" key="5">
    <source>
        <dbReference type="ARBA" id="ARBA00005812"/>
    </source>
</evidence>
<dbReference type="GO" id="GO:0006096">
    <property type="term" value="P:glycolytic process"/>
    <property type="evidence" value="ECO:0007669"/>
    <property type="project" value="UniProtKB-UniPathway"/>
</dbReference>
<dbReference type="PROSITE" id="PS00602">
    <property type="entry name" value="ALDOLASE_CLASS_II_1"/>
    <property type="match status" value="1"/>
</dbReference>
<dbReference type="GO" id="GO:0006094">
    <property type="term" value="P:gluconeogenesis"/>
    <property type="evidence" value="ECO:0007669"/>
    <property type="project" value="TreeGrafter"/>
</dbReference>
<comment type="catalytic activity">
    <reaction evidence="1">
        <text>beta-D-fructose 1,6-bisphosphate = D-glyceraldehyde 3-phosphate + dihydroxyacetone phosphate</text>
        <dbReference type="Rhea" id="RHEA:14729"/>
        <dbReference type="ChEBI" id="CHEBI:32966"/>
        <dbReference type="ChEBI" id="CHEBI:57642"/>
        <dbReference type="ChEBI" id="CHEBI:59776"/>
        <dbReference type="EC" id="4.1.2.13"/>
    </reaction>
</comment>
<evidence type="ECO:0000313" key="12">
    <source>
        <dbReference type="Proteomes" id="UP000054560"/>
    </source>
</evidence>
<protein>
    <recommendedName>
        <fullName evidence="6">fructose-bisphosphate aldolase</fullName>
        <ecNumber evidence="6">4.1.2.13</ecNumber>
    </recommendedName>
</protein>
<dbReference type="PANTHER" id="PTHR30559:SF0">
    <property type="entry name" value="FRUCTOSE-BISPHOSPHATE ALDOLASE"/>
    <property type="match status" value="1"/>
</dbReference>
<dbReference type="PIRSF" id="PIRSF001359">
    <property type="entry name" value="F_bP_aldolase_II"/>
    <property type="match status" value="1"/>
</dbReference>
<sequence length="358" mass="39139">MGVLDFVKPGVLLGDDVTKVFQYAKNNKFAIPAVNCTSSSTVNAVLETAAKVGSPVIIQFSNGGAAYYAGKYVDNKDQKAAILGAVAGAKHVHAMAKVYGVPVMVHTDHCAKKLLPWVEGCIAAGEQHFKETGEPLFSSHMLDMSEEPHEENVGKAAELLTRLTPMGMTLEMEIGITGGEEDGVDNSNVDASKLYTTPEDIDLVYSTLSKISPRFNIAAAFGNVHGVYKPGNVVLKPSILGDCQAYIKRKHNKEEKNPCFFVFHGGSGSTAEDISEALEHGIVKMNIDTDTQWGYWSGLLNFYKENEAYLQGQIGNPKGPDAPNKKYYDPRVWVRASEQGLIDRLERSFKELNCMNRN</sequence>
<comment type="similarity">
    <text evidence="5">Belongs to the class II fructose-bisphosphate aldolase family.</text>
</comment>
<evidence type="ECO:0000256" key="2">
    <source>
        <dbReference type="ARBA" id="ARBA00001947"/>
    </source>
</evidence>
<dbReference type="OrthoDB" id="10257187at2759"/>
<accession>A0A0L0FEH1</accession>
<dbReference type="Proteomes" id="UP000054560">
    <property type="component" value="Unassembled WGS sequence"/>
</dbReference>
<dbReference type="GeneID" id="25913086"/>
<gene>
    <name evidence="11" type="ORF">SARC_12582</name>
</gene>
<dbReference type="GO" id="GO:0005829">
    <property type="term" value="C:cytosol"/>
    <property type="evidence" value="ECO:0007669"/>
    <property type="project" value="TreeGrafter"/>
</dbReference>
<reference evidence="11 12" key="1">
    <citation type="submission" date="2011-02" db="EMBL/GenBank/DDBJ databases">
        <title>The Genome Sequence of Sphaeroforma arctica JP610.</title>
        <authorList>
            <consortium name="The Broad Institute Genome Sequencing Platform"/>
            <person name="Russ C."/>
            <person name="Cuomo C."/>
            <person name="Young S.K."/>
            <person name="Zeng Q."/>
            <person name="Gargeya S."/>
            <person name="Alvarado L."/>
            <person name="Berlin A."/>
            <person name="Chapman S.B."/>
            <person name="Chen Z."/>
            <person name="Freedman E."/>
            <person name="Gellesch M."/>
            <person name="Goldberg J."/>
            <person name="Griggs A."/>
            <person name="Gujja S."/>
            <person name="Heilman E."/>
            <person name="Heiman D."/>
            <person name="Howarth C."/>
            <person name="Mehta T."/>
            <person name="Neiman D."/>
            <person name="Pearson M."/>
            <person name="Roberts A."/>
            <person name="Saif S."/>
            <person name="Shea T."/>
            <person name="Shenoy N."/>
            <person name="Sisk P."/>
            <person name="Stolte C."/>
            <person name="Sykes S."/>
            <person name="White J."/>
            <person name="Yandava C."/>
            <person name="Burger G."/>
            <person name="Gray M.W."/>
            <person name="Holland P.W.H."/>
            <person name="King N."/>
            <person name="Lang F.B.F."/>
            <person name="Roger A.J."/>
            <person name="Ruiz-Trillo I."/>
            <person name="Haas B."/>
            <person name="Nusbaum C."/>
            <person name="Birren B."/>
        </authorList>
    </citation>
    <scope>NUCLEOTIDE SEQUENCE [LARGE SCALE GENOMIC DNA]</scope>
    <source>
        <strain evidence="11 12">JP610</strain>
    </source>
</reference>
<comment type="cofactor">
    <cofactor evidence="2">
        <name>Zn(2+)</name>
        <dbReference type="ChEBI" id="CHEBI:29105"/>
    </cofactor>
</comment>
<dbReference type="NCBIfam" id="TIGR01520">
    <property type="entry name" value="FruBisAldo_II_A"/>
    <property type="match status" value="1"/>
</dbReference>
<dbReference type="SUPFAM" id="SSF51569">
    <property type="entry name" value="Aldolase"/>
    <property type="match status" value="1"/>
</dbReference>
<evidence type="ECO:0000256" key="1">
    <source>
        <dbReference type="ARBA" id="ARBA00000441"/>
    </source>
</evidence>
<organism evidence="11 12">
    <name type="scientific">Sphaeroforma arctica JP610</name>
    <dbReference type="NCBI Taxonomy" id="667725"/>
    <lineage>
        <taxon>Eukaryota</taxon>
        <taxon>Ichthyosporea</taxon>
        <taxon>Ichthyophonida</taxon>
        <taxon>Sphaeroforma</taxon>
    </lineage>
</organism>
<dbReference type="eggNOG" id="KOG4153">
    <property type="taxonomic scope" value="Eukaryota"/>
</dbReference>
<dbReference type="PANTHER" id="PTHR30559">
    <property type="entry name" value="FRUCTOSE-BISPHOSPHATE ALDOLASE CLASS 2"/>
    <property type="match status" value="1"/>
</dbReference>
<keyword evidence="7" id="KW-0479">Metal-binding</keyword>
<evidence type="ECO:0000313" key="11">
    <source>
        <dbReference type="EMBL" id="KNC74881.1"/>
    </source>
</evidence>
<keyword evidence="12" id="KW-1185">Reference proteome</keyword>
<evidence type="ECO:0000256" key="4">
    <source>
        <dbReference type="ARBA" id="ARBA00004714"/>
    </source>
</evidence>
<dbReference type="GO" id="GO:0004332">
    <property type="term" value="F:fructose-bisphosphate aldolase activity"/>
    <property type="evidence" value="ECO:0007669"/>
    <property type="project" value="UniProtKB-EC"/>
</dbReference>
<dbReference type="InterPro" id="IPR013785">
    <property type="entry name" value="Aldolase_TIM"/>
</dbReference>
<dbReference type="InterPro" id="IPR006411">
    <property type="entry name" value="Fruct_bisP_bact"/>
</dbReference>
<keyword evidence="9" id="KW-0324">Glycolysis</keyword>
<name>A0A0L0FEH1_9EUKA</name>
<dbReference type="STRING" id="667725.A0A0L0FEH1"/>
<dbReference type="Gene3D" id="3.20.20.70">
    <property type="entry name" value="Aldolase class I"/>
    <property type="match status" value="1"/>
</dbReference>
<dbReference type="NCBIfam" id="NF006628">
    <property type="entry name" value="PRK09197.1"/>
    <property type="match status" value="1"/>
</dbReference>
<evidence type="ECO:0000256" key="9">
    <source>
        <dbReference type="ARBA" id="ARBA00023152"/>
    </source>
</evidence>
<evidence type="ECO:0000256" key="8">
    <source>
        <dbReference type="ARBA" id="ARBA00022833"/>
    </source>
</evidence>
<dbReference type="GO" id="GO:0008270">
    <property type="term" value="F:zinc ion binding"/>
    <property type="evidence" value="ECO:0007669"/>
    <property type="project" value="InterPro"/>
</dbReference>
<evidence type="ECO:0000256" key="7">
    <source>
        <dbReference type="ARBA" id="ARBA00022723"/>
    </source>
</evidence>
<keyword evidence="10" id="KW-0456">Lyase</keyword>
<evidence type="ECO:0000256" key="6">
    <source>
        <dbReference type="ARBA" id="ARBA00013068"/>
    </source>
</evidence>
<dbReference type="CDD" id="cd00946">
    <property type="entry name" value="FBP_aldolase_IIA"/>
    <property type="match status" value="1"/>
</dbReference>
<dbReference type="PROSITE" id="PS00806">
    <property type="entry name" value="ALDOLASE_CLASS_II_2"/>
    <property type="match status" value="1"/>
</dbReference>
<comment type="function">
    <text evidence="3">Catalyzes the aldol condensation of dihydroxyacetone phosphate (DHAP or glycerone-phosphate) with glyceraldehyde 3-phosphate (G3P) to form fructose 1,6-bisphosphate (FBP) in gluconeogenesis and the reverse reaction in glycolysis.</text>
</comment>
<dbReference type="AlphaFoldDB" id="A0A0L0FEH1"/>
<dbReference type="NCBIfam" id="TIGR00167">
    <property type="entry name" value="cbbA"/>
    <property type="match status" value="1"/>
</dbReference>
<dbReference type="Pfam" id="PF01116">
    <property type="entry name" value="F_bP_aldolase"/>
    <property type="match status" value="1"/>
</dbReference>